<comment type="caution">
    <text evidence="2">The sequence shown here is derived from an EMBL/GenBank/DDBJ whole genome shotgun (WGS) entry which is preliminary data.</text>
</comment>
<keyword evidence="3" id="KW-1185">Reference proteome</keyword>
<gene>
    <name evidence="2" type="ORF">GIB67_006870</name>
</gene>
<dbReference type="AlphaFoldDB" id="A0A7J7L063"/>
<evidence type="ECO:0000256" key="1">
    <source>
        <dbReference type="SAM" id="Phobius"/>
    </source>
</evidence>
<feature type="transmembrane region" description="Helical" evidence="1">
    <location>
        <begin position="20"/>
        <end position="44"/>
    </location>
</feature>
<name>A0A7J7L063_9MAGN</name>
<evidence type="ECO:0000313" key="3">
    <source>
        <dbReference type="Proteomes" id="UP000541444"/>
    </source>
</evidence>
<evidence type="ECO:0000313" key="2">
    <source>
        <dbReference type="EMBL" id="KAF6135978.1"/>
    </source>
</evidence>
<dbReference type="Proteomes" id="UP000541444">
    <property type="component" value="Unassembled WGS sequence"/>
</dbReference>
<accession>A0A7J7L063</accession>
<protein>
    <submittedName>
        <fullName evidence="2">Uncharacterized protein</fullName>
    </submittedName>
</protein>
<keyword evidence="1" id="KW-1133">Transmembrane helix</keyword>
<organism evidence="2 3">
    <name type="scientific">Kingdonia uniflora</name>
    <dbReference type="NCBI Taxonomy" id="39325"/>
    <lineage>
        <taxon>Eukaryota</taxon>
        <taxon>Viridiplantae</taxon>
        <taxon>Streptophyta</taxon>
        <taxon>Embryophyta</taxon>
        <taxon>Tracheophyta</taxon>
        <taxon>Spermatophyta</taxon>
        <taxon>Magnoliopsida</taxon>
        <taxon>Ranunculales</taxon>
        <taxon>Circaeasteraceae</taxon>
        <taxon>Kingdonia</taxon>
    </lineage>
</organism>
<keyword evidence="1" id="KW-0472">Membrane</keyword>
<keyword evidence="1" id="KW-0812">Transmembrane</keyword>
<dbReference type="EMBL" id="JACGCM010002768">
    <property type="protein sequence ID" value="KAF6135978.1"/>
    <property type="molecule type" value="Genomic_DNA"/>
</dbReference>
<reference evidence="2 3" key="1">
    <citation type="journal article" date="2020" name="IScience">
        <title>Genome Sequencing of the Endangered Kingdonia uniflora (Circaeasteraceae, Ranunculales) Reveals Potential Mechanisms of Evolutionary Specialization.</title>
        <authorList>
            <person name="Sun Y."/>
            <person name="Deng T."/>
            <person name="Zhang A."/>
            <person name="Moore M.J."/>
            <person name="Landis J.B."/>
            <person name="Lin N."/>
            <person name="Zhang H."/>
            <person name="Zhang X."/>
            <person name="Huang J."/>
            <person name="Zhang X."/>
            <person name="Sun H."/>
            <person name="Wang H."/>
        </authorList>
    </citation>
    <scope>NUCLEOTIDE SEQUENCE [LARGE SCALE GENOMIC DNA]</scope>
    <source>
        <strain evidence="2">TB1705</strain>
        <tissue evidence="2">Leaf</tissue>
    </source>
</reference>
<proteinExistence type="predicted"/>
<sequence length="51" mass="5940">MGKLYKFCLIWFGIIDIRKLPCLFSCFGVVYMILSCIFVCLFVVDDLLPEN</sequence>